<dbReference type="Proteomes" id="UP000784294">
    <property type="component" value="Unassembled WGS sequence"/>
</dbReference>
<proteinExistence type="predicted"/>
<gene>
    <name evidence="1" type="ORF">PXEA_LOCUS36214</name>
</gene>
<evidence type="ECO:0000313" key="1">
    <source>
        <dbReference type="EMBL" id="VEL42774.1"/>
    </source>
</evidence>
<dbReference type="AlphaFoldDB" id="A0A448XR01"/>
<protein>
    <submittedName>
        <fullName evidence="1">Uncharacterized protein</fullName>
    </submittedName>
</protein>
<name>A0A448XR01_9PLAT</name>
<organism evidence="1 2">
    <name type="scientific">Protopolystoma xenopodis</name>
    <dbReference type="NCBI Taxonomy" id="117903"/>
    <lineage>
        <taxon>Eukaryota</taxon>
        <taxon>Metazoa</taxon>
        <taxon>Spiralia</taxon>
        <taxon>Lophotrochozoa</taxon>
        <taxon>Platyhelminthes</taxon>
        <taxon>Monogenea</taxon>
        <taxon>Polyopisthocotylea</taxon>
        <taxon>Polystomatidea</taxon>
        <taxon>Polystomatidae</taxon>
        <taxon>Protopolystoma</taxon>
    </lineage>
</organism>
<dbReference type="EMBL" id="CAAALY010276520">
    <property type="protein sequence ID" value="VEL42774.1"/>
    <property type="molecule type" value="Genomic_DNA"/>
</dbReference>
<sequence length="90" mass="10250">MYVSVCAQTCYAVGKANGRNRRRRCRRWQRGLFLEAEGEALHPATRIHFRRQATGMLRRQPRMAPSLASSVQNVLSIDATSLRTSKTLEC</sequence>
<reference evidence="1" key="1">
    <citation type="submission" date="2018-11" db="EMBL/GenBank/DDBJ databases">
        <authorList>
            <consortium name="Pathogen Informatics"/>
        </authorList>
    </citation>
    <scope>NUCLEOTIDE SEQUENCE</scope>
</reference>
<keyword evidence="2" id="KW-1185">Reference proteome</keyword>
<evidence type="ECO:0000313" key="2">
    <source>
        <dbReference type="Proteomes" id="UP000784294"/>
    </source>
</evidence>
<accession>A0A448XR01</accession>
<comment type="caution">
    <text evidence="1">The sequence shown here is derived from an EMBL/GenBank/DDBJ whole genome shotgun (WGS) entry which is preliminary data.</text>
</comment>